<sequence length="242" mass="24835">MVTGPGPSPRTPGSINRAPKADAPPEISLPRWRAALAAGIACSTLQAAPRSGSRTSAYQGGAPAPGGGSTPSATSAAESACLPTDDNTATVRPAWRSSATARARASSRDPLAPSSRGRMSSNTGRNSPRASTSTETRSAPVRCASATTAEASRSCMGRKSASTAESEPLAETPGTRCQPGRRPLSVKTSCARFHAVDSSSAPQPRMRATRRSSVHSTRGSMTIASTRSNRRKLSGRNGNTAC</sequence>
<feature type="region of interest" description="Disordered" evidence="1">
    <location>
        <begin position="1"/>
        <end position="27"/>
    </location>
</feature>
<feature type="region of interest" description="Disordered" evidence="1">
    <location>
        <begin position="46"/>
        <end position="183"/>
    </location>
</feature>
<evidence type="ECO:0000256" key="1">
    <source>
        <dbReference type="SAM" id="MobiDB-lite"/>
    </source>
</evidence>
<organism evidence="2 3">
    <name type="scientific">Mycobacterium tuberculosis</name>
    <dbReference type="NCBI Taxonomy" id="1773"/>
    <lineage>
        <taxon>Bacteria</taxon>
        <taxon>Bacillati</taxon>
        <taxon>Actinomycetota</taxon>
        <taxon>Actinomycetes</taxon>
        <taxon>Mycobacteriales</taxon>
        <taxon>Mycobacteriaceae</taxon>
        <taxon>Mycobacterium</taxon>
        <taxon>Mycobacterium tuberculosis complex</taxon>
    </lineage>
</organism>
<proteinExistence type="predicted"/>
<accession>A0A655FSG4</accession>
<feature type="region of interest" description="Disordered" evidence="1">
    <location>
        <begin position="197"/>
        <end position="242"/>
    </location>
</feature>
<name>A0A655FSG4_MYCTX</name>
<evidence type="ECO:0000313" key="3">
    <source>
        <dbReference type="Proteomes" id="UP000039217"/>
    </source>
</evidence>
<gene>
    <name evidence="2" type="ORF">ERS007661_03416</name>
</gene>
<feature type="compositionally biased region" description="Polar residues" evidence="1">
    <location>
        <begin position="117"/>
        <end position="137"/>
    </location>
</feature>
<dbReference type="Proteomes" id="UP000039217">
    <property type="component" value="Unassembled WGS sequence"/>
</dbReference>
<evidence type="ECO:0000313" key="2">
    <source>
        <dbReference type="EMBL" id="CNW00748.1"/>
    </source>
</evidence>
<dbReference type="EMBL" id="CQQC01001505">
    <property type="protein sequence ID" value="CNW00748.1"/>
    <property type="molecule type" value="Genomic_DNA"/>
</dbReference>
<reference evidence="2 3" key="1">
    <citation type="submission" date="2015-03" db="EMBL/GenBank/DDBJ databases">
        <authorList>
            <consortium name="Pathogen Informatics"/>
        </authorList>
    </citation>
    <scope>NUCLEOTIDE SEQUENCE [LARGE SCALE GENOMIC DNA]</scope>
    <source>
        <strain evidence="2 3">D00501624</strain>
    </source>
</reference>
<dbReference type="AlphaFoldDB" id="A0A655FSG4"/>
<feature type="compositionally biased region" description="Polar residues" evidence="1">
    <location>
        <begin position="214"/>
        <end position="227"/>
    </location>
</feature>
<protein>
    <submittedName>
        <fullName evidence="2">Uncharacterized protein</fullName>
    </submittedName>
</protein>
<feature type="compositionally biased region" description="Pro residues" evidence="1">
    <location>
        <begin position="1"/>
        <end position="10"/>
    </location>
</feature>